<dbReference type="GO" id="GO:0030170">
    <property type="term" value="F:pyridoxal phosphate binding"/>
    <property type="evidence" value="ECO:0007669"/>
    <property type="project" value="InterPro"/>
</dbReference>
<name>A0A2P8DN67_9ACTN</name>
<evidence type="ECO:0000313" key="2">
    <source>
        <dbReference type="EMBL" id="PSK98643.1"/>
    </source>
</evidence>
<dbReference type="OrthoDB" id="9793178at2"/>
<dbReference type="PANTHER" id="PTHR14237">
    <property type="entry name" value="MOLYBDOPTERIN COFACTOR SULFURASE MOSC"/>
    <property type="match status" value="1"/>
</dbReference>
<gene>
    <name evidence="2" type="ORF">CLV30_11925</name>
</gene>
<dbReference type="PROSITE" id="PS51340">
    <property type="entry name" value="MOSC"/>
    <property type="match status" value="1"/>
</dbReference>
<dbReference type="AlphaFoldDB" id="A0A2P8DN67"/>
<reference evidence="2 3" key="1">
    <citation type="submission" date="2018-03" db="EMBL/GenBank/DDBJ databases">
        <title>Genomic Encyclopedia of Archaeal and Bacterial Type Strains, Phase II (KMG-II): from individual species to whole genera.</title>
        <authorList>
            <person name="Goeker M."/>
        </authorList>
    </citation>
    <scope>NUCLEOTIDE SEQUENCE [LARGE SCALE GENOMIC DNA]</scope>
    <source>
        <strain evidence="2 3">DSM 45211</strain>
    </source>
</reference>
<accession>A0A2P8DN67</accession>
<organism evidence="2 3">
    <name type="scientific">Haloactinopolyspora alba</name>
    <dbReference type="NCBI Taxonomy" id="648780"/>
    <lineage>
        <taxon>Bacteria</taxon>
        <taxon>Bacillati</taxon>
        <taxon>Actinomycetota</taxon>
        <taxon>Actinomycetes</taxon>
        <taxon>Jiangellales</taxon>
        <taxon>Jiangellaceae</taxon>
        <taxon>Haloactinopolyspora</taxon>
    </lineage>
</organism>
<dbReference type="SUPFAM" id="SSF50800">
    <property type="entry name" value="PK beta-barrel domain-like"/>
    <property type="match status" value="1"/>
</dbReference>
<protein>
    <recommendedName>
        <fullName evidence="1">MOSC domain-containing protein</fullName>
    </recommendedName>
</protein>
<keyword evidence="3" id="KW-1185">Reference proteome</keyword>
<dbReference type="Pfam" id="PF03473">
    <property type="entry name" value="MOSC"/>
    <property type="match status" value="1"/>
</dbReference>
<dbReference type="Pfam" id="PF03476">
    <property type="entry name" value="MOSC_N"/>
    <property type="match status" value="1"/>
</dbReference>
<evidence type="ECO:0000259" key="1">
    <source>
        <dbReference type="PROSITE" id="PS51340"/>
    </source>
</evidence>
<dbReference type="InterPro" id="IPR005303">
    <property type="entry name" value="MOCOS_middle"/>
</dbReference>
<dbReference type="EMBL" id="PYGE01000019">
    <property type="protein sequence ID" value="PSK98643.1"/>
    <property type="molecule type" value="Genomic_DNA"/>
</dbReference>
<sequence>MRVAELNIHPIKSTRALPVTDARVEPWGLADDRRWMVVDGDGSVVTAREHRDLLGVTATPLGPGRVRLDGPHAAGIDVDATTSSDVRPVQVHSSKLDATYAGPAADTWLSELLDVDVRLVWLDDPTRRPVDPAYGTADDRVSLADAYPLLLATTASLRQLNDWIAETALERGEDAPEPLPMRRFRPNVVVEGAAPFAEDGWGRVRIGSVEYRVVKACDRCVMTTIDPVTLATGKEPLRTLARHRRWDGKVWFATNLIPDGPGRIAVGDDVTVLD</sequence>
<dbReference type="RefSeq" id="WP_106539130.1">
    <property type="nucleotide sequence ID" value="NZ_PYGE01000019.1"/>
</dbReference>
<dbReference type="InterPro" id="IPR005302">
    <property type="entry name" value="MoCF_Sase_C"/>
</dbReference>
<evidence type="ECO:0000313" key="3">
    <source>
        <dbReference type="Proteomes" id="UP000243528"/>
    </source>
</evidence>
<dbReference type="GO" id="GO:0030151">
    <property type="term" value="F:molybdenum ion binding"/>
    <property type="evidence" value="ECO:0007669"/>
    <property type="project" value="InterPro"/>
</dbReference>
<proteinExistence type="predicted"/>
<dbReference type="Proteomes" id="UP000243528">
    <property type="component" value="Unassembled WGS sequence"/>
</dbReference>
<dbReference type="SUPFAM" id="SSF141673">
    <property type="entry name" value="MOSC N-terminal domain-like"/>
    <property type="match status" value="1"/>
</dbReference>
<comment type="caution">
    <text evidence="2">The sequence shown here is derived from an EMBL/GenBank/DDBJ whole genome shotgun (WGS) entry which is preliminary data.</text>
</comment>
<feature type="domain" description="MOSC" evidence="1">
    <location>
        <begin position="117"/>
        <end position="273"/>
    </location>
</feature>
<dbReference type="GO" id="GO:0003824">
    <property type="term" value="F:catalytic activity"/>
    <property type="evidence" value="ECO:0007669"/>
    <property type="project" value="InterPro"/>
</dbReference>
<dbReference type="PANTHER" id="PTHR14237:SF19">
    <property type="entry name" value="MITOCHONDRIAL AMIDOXIME REDUCING COMPONENT 1"/>
    <property type="match status" value="1"/>
</dbReference>
<dbReference type="InterPro" id="IPR011037">
    <property type="entry name" value="Pyrv_Knase-like_insert_dom_sf"/>
</dbReference>